<dbReference type="OrthoDB" id="337830at2"/>
<dbReference type="EC" id="1.4.3.10" evidence="6"/>
<dbReference type="Pfam" id="PF01593">
    <property type="entry name" value="Amino_oxidase"/>
    <property type="match status" value="1"/>
</dbReference>
<dbReference type="InterPro" id="IPR050703">
    <property type="entry name" value="Flavin_MAO"/>
</dbReference>
<dbReference type="SUPFAM" id="SSF51905">
    <property type="entry name" value="FAD/NAD(P)-binding domain"/>
    <property type="match status" value="1"/>
</dbReference>
<dbReference type="InterPro" id="IPR036188">
    <property type="entry name" value="FAD/NAD-bd_sf"/>
</dbReference>
<dbReference type="AlphaFoldDB" id="A0A4P6Q9R6"/>
<comment type="similarity">
    <text evidence="2">Belongs to the flavin monoamine oxidase family.</text>
</comment>
<evidence type="ECO:0000256" key="2">
    <source>
        <dbReference type="ARBA" id="ARBA00005995"/>
    </source>
</evidence>
<evidence type="ECO:0000313" key="6">
    <source>
        <dbReference type="EMBL" id="QBI56169.1"/>
    </source>
</evidence>
<proteinExistence type="inferred from homology"/>
<feature type="binding site" evidence="4">
    <location>
        <position position="225"/>
    </location>
    <ligand>
        <name>FAD</name>
        <dbReference type="ChEBI" id="CHEBI:57692"/>
    </ligand>
</feature>
<evidence type="ECO:0000256" key="1">
    <source>
        <dbReference type="ARBA" id="ARBA00001974"/>
    </source>
</evidence>
<dbReference type="KEGG" id="strr:EKD16_22080"/>
<dbReference type="Gene3D" id="3.50.50.60">
    <property type="entry name" value="FAD/NAD(P)-binding domain"/>
    <property type="match status" value="1"/>
</dbReference>
<dbReference type="Proteomes" id="UP000292235">
    <property type="component" value="Chromosome"/>
</dbReference>
<organism evidence="6 7">
    <name type="scientific">Streptomonospora litoralis</name>
    <dbReference type="NCBI Taxonomy" id="2498135"/>
    <lineage>
        <taxon>Bacteria</taxon>
        <taxon>Bacillati</taxon>
        <taxon>Actinomycetota</taxon>
        <taxon>Actinomycetes</taxon>
        <taxon>Streptosporangiales</taxon>
        <taxon>Nocardiopsidaceae</taxon>
        <taxon>Streptomonospora</taxon>
    </lineage>
</organism>
<protein>
    <submittedName>
        <fullName evidence="6">Putrescine oxidase</fullName>
        <ecNumber evidence="6">1.4.3.10</ecNumber>
    </submittedName>
</protein>
<dbReference type="PANTHER" id="PTHR43563:SF1">
    <property type="entry name" value="AMINE OXIDASE [FLAVIN-CONTAINING] B"/>
    <property type="match status" value="1"/>
</dbReference>
<feature type="binding site" evidence="4">
    <location>
        <begin position="37"/>
        <end position="38"/>
    </location>
    <ligand>
        <name>FAD</name>
        <dbReference type="ChEBI" id="CHEBI:57692"/>
    </ligand>
</feature>
<evidence type="ECO:0000256" key="3">
    <source>
        <dbReference type="ARBA" id="ARBA00023002"/>
    </source>
</evidence>
<dbReference type="PRINTS" id="PR00757">
    <property type="entry name" value="AMINEOXDASEF"/>
</dbReference>
<evidence type="ECO:0000259" key="5">
    <source>
        <dbReference type="Pfam" id="PF01593"/>
    </source>
</evidence>
<dbReference type="InterPro" id="IPR002937">
    <property type="entry name" value="Amino_oxidase"/>
</dbReference>
<reference evidence="6 7" key="1">
    <citation type="submission" date="2019-02" db="EMBL/GenBank/DDBJ databases">
        <authorList>
            <person name="Khodamoradi S."/>
            <person name="Hahnke R.L."/>
            <person name="Kaempfer P."/>
            <person name="Schumann P."/>
            <person name="Rohde M."/>
            <person name="Steinert M."/>
            <person name="Luzhetskyy A."/>
            <person name="Wink J."/>
            <person name="Ruckert C."/>
        </authorList>
    </citation>
    <scope>NUCLEOTIDE SEQUENCE [LARGE SCALE GENOMIC DNA]</scope>
    <source>
        <strain evidence="6 7">M2</strain>
    </source>
</reference>
<gene>
    <name evidence="6" type="primary">puo</name>
    <name evidence="6" type="ORF">EKD16_22080</name>
</gene>
<feature type="domain" description="Amine oxidase" evidence="5">
    <location>
        <begin position="17"/>
        <end position="416"/>
    </location>
</feature>
<keyword evidence="3 6" id="KW-0560">Oxidoreductase</keyword>
<comment type="cofactor">
    <cofactor evidence="1">
        <name>FAD</name>
        <dbReference type="ChEBI" id="CHEBI:57692"/>
    </cofactor>
</comment>
<name>A0A4P6Q9R6_9ACTN</name>
<dbReference type="PANTHER" id="PTHR43563">
    <property type="entry name" value="AMINE OXIDASE"/>
    <property type="match status" value="1"/>
</dbReference>
<feature type="binding site" evidence="4">
    <location>
        <position position="18"/>
    </location>
    <ligand>
        <name>FAD</name>
        <dbReference type="ChEBI" id="CHEBI:57692"/>
    </ligand>
</feature>
<keyword evidence="7" id="KW-1185">Reference proteome</keyword>
<dbReference type="GO" id="GO:0050232">
    <property type="term" value="F:putrescine oxidase activity"/>
    <property type="evidence" value="ECO:0007669"/>
    <property type="project" value="UniProtKB-EC"/>
</dbReference>
<sequence>MAEVRHRHDVVVVGAGLSGLVAATRLRQAGVDVAVVEADSEVGGRTRSRTLAGRTVDVGGELVGRDYTRLRGLVAALGLRLEPAAPPMPHLRLDRRARPPLRPSAASGLMAAAARLHHLCSLLPPQAPWQAPLADRLDALSLQDWLARAPVDQRTARLLGAAAWAFTTAPPHGLSLLAFLQWLKPAGGLSALWRETPWRIRGGAQQVARRLAARLGDRVLCGAPVQAVEQNGAEVAVYTSDGAVRRARRAVVCTPLATTGSITFTPQLPAAQRLLDQVHSPAVTKLLAASADVPRRGVLAAGDAVMPLAMADTHHAVGFAYGTDTALPTPRLRDHLMAVLGLDGGALAPEAIALAWHEEPHIGGGYPAFAPGQLTRHGPALRAGHDRVHFAGADRSTWPGTMEGAVRDGERVAAEIRTRLGA</sequence>
<evidence type="ECO:0000313" key="7">
    <source>
        <dbReference type="Proteomes" id="UP000292235"/>
    </source>
</evidence>
<feature type="binding site" evidence="4">
    <location>
        <position position="319"/>
    </location>
    <ligand>
        <name>substrate</name>
    </ligand>
</feature>
<evidence type="ECO:0000256" key="4">
    <source>
        <dbReference type="PIRSR" id="PIRSR601613-1"/>
    </source>
</evidence>
<accession>A0A4P6Q9R6</accession>
<dbReference type="InterPro" id="IPR001613">
    <property type="entry name" value="Flavin_amine_oxidase"/>
</dbReference>
<dbReference type="EMBL" id="CP036455">
    <property type="protein sequence ID" value="QBI56169.1"/>
    <property type="molecule type" value="Genomic_DNA"/>
</dbReference>